<feature type="transmembrane region" description="Helical" evidence="6">
    <location>
        <begin position="133"/>
        <end position="155"/>
    </location>
</feature>
<dbReference type="AlphaFoldDB" id="A0A6A6UW96"/>
<dbReference type="PROSITE" id="PS50850">
    <property type="entry name" value="MFS"/>
    <property type="match status" value="1"/>
</dbReference>
<dbReference type="PANTHER" id="PTHR23502:SF34">
    <property type="entry name" value="PROTEIN HOL1"/>
    <property type="match status" value="1"/>
</dbReference>
<dbReference type="EMBL" id="MU004230">
    <property type="protein sequence ID" value="KAF2675338.1"/>
    <property type="molecule type" value="Genomic_DNA"/>
</dbReference>
<dbReference type="PANTHER" id="PTHR23502">
    <property type="entry name" value="MAJOR FACILITATOR SUPERFAMILY"/>
    <property type="match status" value="1"/>
</dbReference>
<accession>A0A6A6UW96</accession>
<feature type="transmembrane region" description="Helical" evidence="6">
    <location>
        <begin position="376"/>
        <end position="397"/>
    </location>
</feature>
<sequence>MPPRRPTKLDPFGLPLEPQPVPDDNDPLTWDQRRKVNILILISLMSFLSQFLAMDISSALWSLHKYFGVTYNRASYTIGSYIALMGVAPFLWNPLSGRIGRRPLLIASLLGTAATATMSGLSRSYIMIIIARCVNGAFAAIPIGLGSVIVCDLFYQHERGFYLGIYMVVQITGAHMGPTLSGYIYKGINWHWCFYIPAIAAGIVFIVVAATFPETLYSRNVASLSRPNMTLYQREYLRKKREDGRKLDTGAFLRPFMMLRYPSIVLPSIYYAVTSGYANFIFFTTSSVLFHHYYNFRTWQIGLLLGLPMTFGSWLGEFGAGGFSDWVTERRAVNRSGKRIPEDRLYAMLPGVILAPTGLIIEALCLQHRTHWVGPGLGIGIASAGFQIITTVTYAYTAECYPRQTSETATILNFGRQMFSFCLGFYNFHFLFRFGVQTAWLVYACAQVACFVPMVALMLKGAAWREQYPGPDWNLDL</sequence>
<evidence type="ECO:0000259" key="7">
    <source>
        <dbReference type="PROSITE" id="PS50850"/>
    </source>
</evidence>
<feature type="transmembrane region" description="Helical" evidence="6">
    <location>
        <begin position="440"/>
        <end position="459"/>
    </location>
</feature>
<dbReference type="GO" id="GO:0022857">
    <property type="term" value="F:transmembrane transporter activity"/>
    <property type="evidence" value="ECO:0007669"/>
    <property type="project" value="InterPro"/>
</dbReference>
<gene>
    <name evidence="8" type="ORF">BT63DRAFT_431163</name>
</gene>
<feature type="transmembrane region" description="Helical" evidence="6">
    <location>
        <begin position="38"/>
        <end position="62"/>
    </location>
</feature>
<dbReference type="SUPFAM" id="SSF103473">
    <property type="entry name" value="MFS general substrate transporter"/>
    <property type="match status" value="1"/>
</dbReference>
<feature type="domain" description="Major facilitator superfamily (MFS) profile" evidence="7">
    <location>
        <begin position="38"/>
        <end position="462"/>
    </location>
</feature>
<feature type="transmembrane region" description="Helical" evidence="6">
    <location>
        <begin position="192"/>
        <end position="212"/>
    </location>
</feature>
<evidence type="ECO:0000256" key="4">
    <source>
        <dbReference type="ARBA" id="ARBA00023136"/>
    </source>
</evidence>
<organism evidence="8 9">
    <name type="scientific">Microthyrium microscopicum</name>
    <dbReference type="NCBI Taxonomy" id="703497"/>
    <lineage>
        <taxon>Eukaryota</taxon>
        <taxon>Fungi</taxon>
        <taxon>Dikarya</taxon>
        <taxon>Ascomycota</taxon>
        <taxon>Pezizomycotina</taxon>
        <taxon>Dothideomycetes</taxon>
        <taxon>Dothideomycetes incertae sedis</taxon>
        <taxon>Microthyriales</taxon>
        <taxon>Microthyriaceae</taxon>
        <taxon>Microthyrium</taxon>
    </lineage>
</organism>
<comment type="subcellular location">
    <subcellularLocation>
        <location evidence="1">Membrane</location>
        <topology evidence="1">Multi-pass membrane protein</topology>
    </subcellularLocation>
</comment>
<dbReference type="InterPro" id="IPR020846">
    <property type="entry name" value="MFS_dom"/>
</dbReference>
<evidence type="ECO:0000256" key="3">
    <source>
        <dbReference type="ARBA" id="ARBA00022989"/>
    </source>
</evidence>
<reference evidence="8" key="1">
    <citation type="journal article" date="2020" name="Stud. Mycol.">
        <title>101 Dothideomycetes genomes: a test case for predicting lifestyles and emergence of pathogens.</title>
        <authorList>
            <person name="Haridas S."/>
            <person name="Albert R."/>
            <person name="Binder M."/>
            <person name="Bloem J."/>
            <person name="Labutti K."/>
            <person name="Salamov A."/>
            <person name="Andreopoulos B."/>
            <person name="Baker S."/>
            <person name="Barry K."/>
            <person name="Bills G."/>
            <person name="Bluhm B."/>
            <person name="Cannon C."/>
            <person name="Castanera R."/>
            <person name="Culley D."/>
            <person name="Daum C."/>
            <person name="Ezra D."/>
            <person name="Gonzalez J."/>
            <person name="Henrissat B."/>
            <person name="Kuo A."/>
            <person name="Liang C."/>
            <person name="Lipzen A."/>
            <person name="Lutzoni F."/>
            <person name="Magnuson J."/>
            <person name="Mondo S."/>
            <person name="Nolan M."/>
            <person name="Ohm R."/>
            <person name="Pangilinan J."/>
            <person name="Park H.-J."/>
            <person name="Ramirez L."/>
            <person name="Alfaro M."/>
            <person name="Sun H."/>
            <person name="Tritt A."/>
            <person name="Yoshinaga Y."/>
            <person name="Zwiers L.-H."/>
            <person name="Turgeon B."/>
            <person name="Goodwin S."/>
            <person name="Spatafora J."/>
            <person name="Crous P."/>
            <person name="Grigoriev I."/>
        </authorList>
    </citation>
    <scope>NUCLEOTIDE SEQUENCE</scope>
    <source>
        <strain evidence="8">CBS 115976</strain>
    </source>
</reference>
<evidence type="ECO:0000313" key="9">
    <source>
        <dbReference type="Proteomes" id="UP000799302"/>
    </source>
</evidence>
<dbReference type="GO" id="GO:0005886">
    <property type="term" value="C:plasma membrane"/>
    <property type="evidence" value="ECO:0007669"/>
    <property type="project" value="TreeGrafter"/>
</dbReference>
<feature type="transmembrane region" description="Helical" evidence="6">
    <location>
        <begin position="418"/>
        <end position="434"/>
    </location>
</feature>
<feature type="transmembrane region" description="Helical" evidence="6">
    <location>
        <begin position="345"/>
        <end position="364"/>
    </location>
</feature>
<keyword evidence="3 6" id="KW-1133">Transmembrane helix</keyword>
<evidence type="ECO:0000256" key="1">
    <source>
        <dbReference type="ARBA" id="ARBA00004141"/>
    </source>
</evidence>
<dbReference type="Gene3D" id="1.20.1250.20">
    <property type="entry name" value="MFS general substrate transporter like domains"/>
    <property type="match status" value="1"/>
</dbReference>
<feature type="transmembrane region" description="Helical" evidence="6">
    <location>
        <begin position="269"/>
        <end position="290"/>
    </location>
</feature>
<dbReference type="Proteomes" id="UP000799302">
    <property type="component" value="Unassembled WGS sequence"/>
</dbReference>
<keyword evidence="9" id="KW-1185">Reference proteome</keyword>
<feature type="transmembrane region" description="Helical" evidence="6">
    <location>
        <begin position="104"/>
        <end position="121"/>
    </location>
</feature>
<name>A0A6A6UW96_9PEZI</name>
<evidence type="ECO:0000256" key="6">
    <source>
        <dbReference type="SAM" id="Phobius"/>
    </source>
</evidence>
<evidence type="ECO:0000256" key="2">
    <source>
        <dbReference type="ARBA" id="ARBA00022692"/>
    </source>
</evidence>
<feature type="transmembrane region" description="Helical" evidence="6">
    <location>
        <begin position="74"/>
        <end position="92"/>
    </location>
</feature>
<dbReference type="InterPro" id="IPR011701">
    <property type="entry name" value="MFS"/>
</dbReference>
<feature type="region of interest" description="Disordered" evidence="5">
    <location>
        <begin position="1"/>
        <end position="27"/>
    </location>
</feature>
<evidence type="ECO:0000256" key="5">
    <source>
        <dbReference type="SAM" id="MobiDB-lite"/>
    </source>
</evidence>
<keyword evidence="2 6" id="KW-0812">Transmembrane</keyword>
<evidence type="ECO:0000313" key="8">
    <source>
        <dbReference type="EMBL" id="KAF2675338.1"/>
    </source>
</evidence>
<proteinExistence type="predicted"/>
<keyword evidence="4 6" id="KW-0472">Membrane</keyword>
<dbReference type="Pfam" id="PF07690">
    <property type="entry name" value="MFS_1"/>
    <property type="match status" value="1"/>
</dbReference>
<protein>
    <submittedName>
        <fullName evidence="8">MFS general substrate transporter</fullName>
    </submittedName>
</protein>
<dbReference type="OrthoDB" id="2585655at2759"/>
<feature type="transmembrane region" description="Helical" evidence="6">
    <location>
        <begin position="161"/>
        <end position="185"/>
    </location>
</feature>
<dbReference type="InterPro" id="IPR036259">
    <property type="entry name" value="MFS_trans_sf"/>
</dbReference>